<proteinExistence type="predicted"/>
<name>A0ABN8HAW8_9LACO</name>
<organism evidence="1 2">
    <name type="scientific">Convivina praedatoris</name>
    <dbReference type="NCBI Taxonomy" id="2880963"/>
    <lineage>
        <taxon>Bacteria</taxon>
        <taxon>Bacillati</taxon>
        <taxon>Bacillota</taxon>
        <taxon>Bacilli</taxon>
        <taxon>Lactobacillales</taxon>
        <taxon>Lactobacillaceae</taxon>
        <taxon>Convivina</taxon>
    </lineage>
</organism>
<evidence type="ECO:0000313" key="1">
    <source>
        <dbReference type="EMBL" id="CAH1857357.1"/>
    </source>
</evidence>
<evidence type="ECO:0008006" key="3">
    <source>
        <dbReference type="Google" id="ProtNLM"/>
    </source>
</evidence>
<dbReference type="RefSeq" id="WP_248706814.1">
    <property type="nucleotide sequence ID" value="NZ_CAKOEU010000009.1"/>
</dbReference>
<reference evidence="1" key="1">
    <citation type="submission" date="2022-03" db="EMBL/GenBank/DDBJ databases">
        <authorList>
            <person name="Hettiarachchi G."/>
        </authorList>
    </citation>
    <scope>NUCLEOTIDE SEQUENCE</scope>
    <source>
        <strain evidence="1">LMG 32447</strain>
    </source>
</reference>
<gene>
    <name evidence="1" type="ORF">LMG032447_01507</name>
</gene>
<accession>A0ABN8HAW8</accession>
<dbReference type="Proteomes" id="UP000838102">
    <property type="component" value="Unassembled WGS sequence"/>
</dbReference>
<protein>
    <recommendedName>
        <fullName evidence="3">Phage protein</fullName>
    </recommendedName>
</protein>
<sequence length="100" mass="11366">MNMHTKVELYKNAIESEDPTVEYDPKGKLVASVTVNITNLSAARAYRDYGQVAYNRKIMRTVTPLPIFDYCLIDGVKYLPLERQQVGLRNSIMLKEAGVQ</sequence>
<evidence type="ECO:0000313" key="2">
    <source>
        <dbReference type="Proteomes" id="UP000838102"/>
    </source>
</evidence>
<dbReference type="EMBL" id="CAKOEU010000009">
    <property type="protein sequence ID" value="CAH1857357.1"/>
    <property type="molecule type" value="Genomic_DNA"/>
</dbReference>
<keyword evidence="2" id="KW-1185">Reference proteome</keyword>
<comment type="caution">
    <text evidence="1">The sequence shown here is derived from an EMBL/GenBank/DDBJ whole genome shotgun (WGS) entry which is preliminary data.</text>
</comment>